<sequence>MLFMVSYVDFKEEYIIIYGSFDIFARKKNQKTYLYEGIIYWWNRYNQY</sequence>
<gene>
    <name evidence="1" type="ORF">SAMN05444349_101234</name>
</gene>
<reference evidence="1 2" key="1">
    <citation type="submission" date="2016-11" db="EMBL/GenBank/DDBJ databases">
        <authorList>
            <person name="Jaros S."/>
            <person name="Januszkiewicz K."/>
            <person name="Wedrychowicz H."/>
        </authorList>
    </citation>
    <scope>NUCLEOTIDE SEQUENCE [LARGE SCALE GENOMIC DNA]</scope>
    <source>
        <strain evidence="1 2">DSM 26883</strain>
    </source>
</reference>
<organism evidence="1 2">
    <name type="scientific">Bacteroides faecichinchillae</name>
    <dbReference type="NCBI Taxonomy" id="871325"/>
    <lineage>
        <taxon>Bacteria</taxon>
        <taxon>Pseudomonadati</taxon>
        <taxon>Bacteroidota</taxon>
        <taxon>Bacteroidia</taxon>
        <taxon>Bacteroidales</taxon>
        <taxon>Bacteroidaceae</taxon>
        <taxon>Bacteroides</taxon>
    </lineage>
</organism>
<dbReference type="Proteomes" id="UP000184436">
    <property type="component" value="Unassembled WGS sequence"/>
</dbReference>
<dbReference type="STRING" id="871325.SAMN05444349_101234"/>
<evidence type="ECO:0000313" key="2">
    <source>
        <dbReference type="Proteomes" id="UP000184436"/>
    </source>
</evidence>
<proteinExistence type="predicted"/>
<accession>A0A1M4SSB2</accession>
<protein>
    <submittedName>
        <fullName evidence="1">Uncharacterized protein</fullName>
    </submittedName>
</protein>
<dbReference type="AlphaFoldDB" id="A0A1M4SSB2"/>
<name>A0A1M4SSB2_9BACE</name>
<dbReference type="EMBL" id="FQVD01000001">
    <property type="protein sequence ID" value="SHE35061.1"/>
    <property type="molecule type" value="Genomic_DNA"/>
</dbReference>
<keyword evidence="2" id="KW-1185">Reference proteome</keyword>
<evidence type="ECO:0000313" key="1">
    <source>
        <dbReference type="EMBL" id="SHE35061.1"/>
    </source>
</evidence>